<proteinExistence type="predicted"/>
<dbReference type="EMBL" id="JANCYW010000005">
    <property type="protein sequence ID" value="KAK4535682.1"/>
    <property type="molecule type" value="Genomic_DNA"/>
</dbReference>
<feature type="region of interest" description="Disordered" evidence="1">
    <location>
        <begin position="1"/>
        <end position="60"/>
    </location>
</feature>
<feature type="compositionally biased region" description="Basic and acidic residues" evidence="1">
    <location>
        <begin position="569"/>
        <end position="579"/>
    </location>
</feature>
<evidence type="ECO:0000313" key="3">
    <source>
        <dbReference type="Proteomes" id="UP001301350"/>
    </source>
</evidence>
<feature type="compositionally biased region" description="Pro residues" evidence="1">
    <location>
        <begin position="585"/>
        <end position="596"/>
    </location>
</feature>
<accession>A0AAV9ITM3</accession>
<sequence>MAFHGLWAVGVPRSGGGGKRHDGDDDDSSQRRVGKERGRRAERSTGGGGAPLPPVAPLSLQEITGRVGELLRVRQRSADVFREEGDAHGQRSSVGASADRAAAGAGGRKPRAQAAWRAYEAPTAVSWLVEDVVPRDSSDALRPEATPTTGREADPPKSPVRTAEEVVIMFGKRLVRDQITYEYAIRIMTLVRHLITGRLAPSILCFTGGYDSEQSLLSEAAAGYLYFRHVCEELGVDLSSYSIMLEERHIHSGDSMSIILQALRQKVAGAHVILLSSDYHLMRIREVEARVPSASFLAPLRELHSRLSYAYATYPYALSADATTAFMGRAIVAAAELSIFIVAMRAHLDKQALMDEELLQRFQDATGEIGRLSQQCLQVPSAEAAPGCATADTVAATATPEGRGHDLRAVCEALEGAYLELRAVCRPLEAWASGKSVPGKVELQSILEQVIRAEQQVRRSADPDRPLSAAEWYRLPLEFLGPLYEKQLDHFRGNPEAAPDAADVAAVRRANRLPPFSSAFAWAEPLRHLTGAVSDAHSFLQGALHPGELERQARRIAAENLRRMRAAHAMRDAPTHDIEPEASDVPPPPPSPPAPDVPRDDLSGEHRPAPS</sequence>
<gene>
    <name evidence="2" type="ORF">CDCA_CDCA05G1707</name>
</gene>
<feature type="compositionally biased region" description="Low complexity" evidence="1">
    <location>
        <begin position="91"/>
        <end position="103"/>
    </location>
</feature>
<dbReference type="Proteomes" id="UP001301350">
    <property type="component" value="Unassembled WGS sequence"/>
</dbReference>
<evidence type="ECO:0000313" key="2">
    <source>
        <dbReference type="EMBL" id="KAK4535682.1"/>
    </source>
</evidence>
<dbReference type="AlphaFoldDB" id="A0AAV9ITM3"/>
<feature type="region of interest" description="Disordered" evidence="1">
    <location>
        <begin position="567"/>
        <end position="611"/>
    </location>
</feature>
<feature type="compositionally biased region" description="Basic and acidic residues" evidence="1">
    <location>
        <begin position="597"/>
        <end position="611"/>
    </location>
</feature>
<reference evidence="2 3" key="1">
    <citation type="submission" date="2022-07" db="EMBL/GenBank/DDBJ databases">
        <title>Genome-wide signatures of adaptation to extreme environments.</title>
        <authorList>
            <person name="Cho C.H."/>
            <person name="Yoon H.S."/>
        </authorList>
    </citation>
    <scope>NUCLEOTIDE SEQUENCE [LARGE SCALE GENOMIC DNA]</scope>
    <source>
        <strain evidence="2 3">DBV 063 E5</strain>
    </source>
</reference>
<feature type="region of interest" description="Disordered" evidence="1">
    <location>
        <begin position="137"/>
        <end position="160"/>
    </location>
</feature>
<evidence type="ECO:0000256" key="1">
    <source>
        <dbReference type="SAM" id="MobiDB-lite"/>
    </source>
</evidence>
<keyword evidence="3" id="KW-1185">Reference proteome</keyword>
<name>A0AAV9ITM3_CYACA</name>
<feature type="compositionally biased region" description="Basic and acidic residues" evidence="1">
    <location>
        <begin position="19"/>
        <end position="43"/>
    </location>
</feature>
<organism evidence="2 3">
    <name type="scientific">Cyanidium caldarium</name>
    <name type="common">Red alga</name>
    <dbReference type="NCBI Taxonomy" id="2771"/>
    <lineage>
        <taxon>Eukaryota</taxon>
        <taxon>Rhodophyta</taxon>
        <taxon>Bangiophyceae</taxon>
        <taxon>Cyanidiales</taxon>
        <taxon>Cyanidiaceae</taxon>
        <taxon>Cyanidium</taxon>
    </lineage>
</organism>
<comment type="caution">
    <text evidence="2">The sequence shown here is derived from an EMBL/GenBank/DDBJ whole genome shotgun (WGS) entry which is preliminary data.</text>
</comment>
<protein>
    <recommendedName>
        <fullName evidence="4">DUF218 domain-containing protein</fullName>
    </recommendedName>
</protein>
<evidence type="ECO:0008006" key="4">
    <source>
        <dbReference type="Google" id="ProtNLM"/>
    </source>
</evidence>
<feature type="region of interest" description="Disordered" evidence="1">
    <location>
        <begin position="82"/>
        <end position="108"/>
    </location>
</feature>